<evidence type="ECO:0000256" key="10">
    <source>
        <dbReference type="ARBA" id="ARBA00023242"/>
    </source>
</evidence>
<dbReference type="GO" id="GO:0046872">
    <property type="term" value="F:metal ion binding"/>
    <property type="evidence" value="ECO:0007669"/>
    <property type="project" value="UniProtKB-KW"/>
</dbReference>
<dbReference type="PANTHER" id="PTHR10625">
    <property type="entry name" value="HISTONE DEACETYLASE HDAC1-RELATED"/>
    <property type="match status" value="1"/>
</dbReference>
<sequence length="209" mass="22699">MLTPNWSHHTVSRILPPSPADAKAMAVYHDSEYLDFILSPYNFSERLAGDLRHTEFGIEDDCPAFSGLSDYVCLVAGASLKAADTLQKGEAVIAICWDGGRHHAQKSHASGFCYVADCVLAILALKRSRIPSPLNGVFRKPRIMYLDLDLHFSDGVSQAFASSISSSNPQILTLSIQGRVSAGLCCRAMWGGRLGRRSLCDLELVAGND</sequence>
<dbReference type="InterPro" id="IPR023801">
    <property type="entry name" value="His_deacetylse_dom"/>
</dbReference>
<comment type="caution">
    <text evidence="12">The sequence shown here is derived from an EMBL/GenBank/DDBJ whole genome shotgun (WGS) entry which is preliminary data.</text>
</comment>
<keyword evidence="5" id="KW-0479">Metal-binding</keyword>
<dbReference type="GO" id="GO:0005634">
    <property type="term" value="C:nucleus"/>
    <property type="evidence" value="ECO:0007669"/>
    <property type="project" value="UniProtKB-SubCell"/>
</dbReference>
<comment type="subcellular location">
    <subcellularLocation>
        <location evidence="1">Nucleus</location>
    </subcellularLocation>
</comment>
<keyword evidence="8" id="KW-0805">Transcription regulation</keyword>
<dbReference type="PANTHER" id="PTHR10625:SF14">
    <property type="entry name" value="HISTONE DEACETYLASE 8"/>
    <property type="match status" value="1"/>
</dbReference>
<evidence type="ECO:0000256" key="9">
    <source>
        <dbReference type="ARBA" id="ARBA00023163"/>
    </source>
</evidence>
<evidence type="ECO:0000256" key="8">
    <source>
        <dbReference type="ARBA" id="ARBA00023015"/>
    </source>
</evidence>
<keyword evidence="7" id="KW-0156">Chromatin regulator</keyword>
<reference evidence="12 13" key="1">
    <citation type="submission" date="2019-02" db="EMBL/GenBank/DDBJ databases">
        <title>Genome sequencing of the rare red list fungi Phlebia centrifuga.</title>
        <authorList>
            <person name="Buettner E."/>
            <person name="Kellner H."/>
        </authorList>
    </citation>
    <scope>NUCLEOTIDE SEQUENCE [LARGE SCALE GENOMIC DNA]</scope>
    <source>
        <strain evidence="12 13">DSM 108282</strain>
    </source>
</reference>
<dbReference type="Pfam" id="PF00850">
    <property type="entry name" value="Hist_deacetyl"/>
    <property type="match status" value="1"/>
</dbReference>
<dbReference type="GO" id="GO:0031507">
    <property type="term" value="P:heterochromatin formation"/>
    <property type="evidence" value="ECO:0007669"/>
    <property type="project" value="TreeGrafter"/>
</dbReference>
<dbReference type="GO" id="GO:0141221">
    <property type="term" value="F:histone deacetylase activity, hydrolytic mechanism"/>
    <property type="evidence" value="ECO:0007669"/>
    <property type="project" value="UniProtKB-EC"/>
</dbReference>
<dbReference type="AlphaFoldDB" id="A0A4S4KHR4"/>
<feature type="domain" description="Histone deacetylase" evidence="11">
    <location>
        <begin position="13"/>
        <end position="176"/>
    </location>
</feature>
<evidence type="ECO:0000256" key="6">
    <source>
        <dbReference type="ARBA" id="ARBA00022801"/>
    </source>
</evidence>
<dbReference type="EC" id="3.5.1.98" evidence="3"/>
<evidence type="ECO:0000313" key="13">
    <source>
        <dbReference type="Proteomes" id="UP000309038"/>
    </source>
</evidence>
<dbReference type="Gene3D" id="3.40.800.20">
    <property type="entry name" value="Histone deacetylase domain"/>
    <property type="match status" value="1"/>
</dbReference>
<keyword evidence="9" id="KW-0804">Transcription</keyword>
<evidence type="ECO:0000256" key="1">
    <source>
        <dbReference type="ARBA" id="ARBA00004123"/>
    </source>
</evidence>
<evidence type="ECO:0000256" key="7">
    <source>
        <dbReference type="ARBA" id="ARBA00022853"/>
    </source>
</evidence>
<dbReference type="InterPro" id="IPR003084">
    <property type="entry name" value="HDAC_I/II"/>
</dbReference>
<keyword evidence="10" id="KW-0539">Nucleus</keyword>
<keyword evidence="6" id="KW-0378">Hydrolase</keyword>
<evidence type="ECO:0000256" key="5">
    <source>
        <dbReference type="ARBA" id="ARBA00022723"/>
    </source>
</evidence>
<proteinExistence type="inferred from homology"/>
<evidence type="ECO:0000256" key="4">
    <source>
        <dbReference type="ARBA" id="ARBA00022491"/>
    </source>
</evidence>
<evidence type="ECO:0000259" key="11">
    <source>
        <dbReference type="Pfam" id="PF00850"/>
    </source>
</evidence>
<dbReference type="InterPro" id="IPR023696">
    <property type="entry name" value="Ureohydrolase_dom_sf"/>
</dbReference>
<comment type="similarity">
    <text evidence="2">Belongs to the histone deacetylase family. HD type 1 subfamily.</text>
</comment>
<dbReference type="PRINTS" id="PR01271">
    <property type="entry name" value="HISDACETLASE"/>
</dbReference>
<protein>
    <recommendedName>
        <fullName evidence="3">histone deacetylase</fullName>
        <ecNumber evidence="3">3.5.1.98</ecNumber>
    </recommendedName>
</protein>
<accession>A0A4S4KHR4</accession>
<keyword evidence="13" id="KW-1185">Reference proteome</keyword>
<dbReference type="InterPro" id="IPR037138">
    <property type="entry name" value="His_deacetylse_dom_sf"/>
</dbReference>
<evidence type="ECO:0000256" key="2">
    <source>
        <dbReference type="ARBA" id="ARBA00006457"/>
    </source>
</evidence>
<evidence type="ECO:0000313" key="12">
    <source>
        <dbReference type="EMBL" id="THG97713.1"/>
    </source>
</evidence>
<dbReference type="Proteomes" id="UP000309038">
    <property type="component" value="Unassembled WGS sequence"/>
</dbReference>
<keyword evidence="4" id="KW-0678">Repressor</keyword>
<evidence type="ECO:0000256" key="3">
    <source>
        <dbReference type="ARBA" id="ARBA00012111"/>
    </source>
</evidence>
<name>A0A4S4KHR4_9APHY</name>
<gene>
    <name evidence="12" type="ORF">EW026_g4346</name>
</gene>
<dbReference type="SUPFAM" id="SSF52768">
    <property type="entry name" value="Arginase/deacetylase"/>
    <property type="match status" value="1"/>
</dbReference>
<dbReference type="EMBL" id="SGPJ01000153">
    <property type="protein sequence ID" value="THG97713.1"/>
    <property type="molecule type" value="Genomic_DNA"/>
</dbReference>
<organism evidence="12 13">
    <name type="scientific">Hermanssonia centrifuga</name>
    <dbReference type="NCBI Taxonomy" id="98765"/>
    <lineage>
        <taxon>Eukaryota</taxon>
        <taxon>Fungi</taxon>
        <taxon>Dikarya</taxon>
        <taxon>Basidiomycota</taxon>
        <taxon>Agaricomycotina</taxon>
        <taxon>Agaricomycetes</taxon>
        <taxon>Polyporales</taxon>
        <taxon>Meruliaceae</taxon>
        <taxon>Hermanssonia</taxon>
    </lineage>
</organism>